<dbReference type="Proteomes" id="UP001343257">
    <property type="component" value="Unassembled WGS sequence"/>
</dbReference>
<proteinExistence type="predicted"/>
<evidence type="ECO:0000313" key="3">
    <source>
        <dbReference type="Proteomes" id="UP001343257"/>
    </source>
</evidence>
<keyword evidence="3" id="KW-1185">Reference proteome</keyword>
<feature type="transmembrane region" description="Helical" evidence="1">
    <location>
        <begin position="15"/>
        <end position="33"/>
    </location>
</feature>
<dbReference type="EMBL" id="JARTLD010000013">
    <property type="protein sequence ID" value="MED5016803.1"/>
    <property type="molecule type" value="Genomic_DNA"/>
</dbReference>
<evidence type="ECO:0008006" key="4">
    <source>
        <dbReference type="Google" id="ProtNLM"/>
    </source>
</evidence>
<accession>A0ABU6PRP3</accession>
<reference evidence="2 3" key="1">
    <citation type="submission" date="2023-03" db="EMBL/GenBank/DDBJ databases">
        <title>Bacillus Genome Sequencing.</title>
        <authorList>
            <person name="Dunlap C."/>
        </authorList>
    </citation>
    <scope>NUCLEOTIDE SEQUENCE [LARGE SCALE GENOMIC DNA]</scope>
    <source>
        <strain evidence="2 3">NRS-52</strain>
    </source>
</reference>
<keyword evidence="1" id="KW-0472">Membrane</keyword>
<sequence length="42" mass="5127">MNMWQQWISQIREHPLSWVLVACVVLAVIYVALNYENLFYRE</sequence>
<evidence type="ECO:0000256" key="1">
    <source>
        <dbReference type="SAM" id="Phobius"/>
    </source>
</evidence>
<keyword evidence="1" id="KW-0812">Transmembrane</keyword>
<evidence type="ECO:0000313" key="2">
    <source>
        <dbReference type="EMBL" id="MED5016803.1"/>
    </source>
</evidence>
<keyword evidence="1" id="KW-1133">Transmembrane helix</keyword>
<organism evidence="2 3">
    <name type="scientific">Paenibacillus chibensis</name>
    <dbReference type="NCBI Taxonomy" id="59846"/>
    <lineage>
        <taxon>Bacteria</taxon>
        <taxon>Bacillati</taxon>
        <taxon>Bacillota</taxon>
        <taxon>Bacilli</taxon>
        <taxon>Bacillales</taxon>
        <taxon>Paenibacillaceae</taxon>
        <taxon>Paenibacillus</taxon>
    </lineage>
</organism>
<protein>
    <recommendedName>
        <fullName evidence="4">ABC transporter permease</fullName>
    </recommendedName>
</protein>
<dbReference type="RefSeq" id="WP_328276126.1">
    <property type="nucleotide sequence ID" value="NZ_JARTLD010000013.1"/>
</dbReference>
<comment type="caution">
    <text evidence="2">The sequence shown here is derived from an EMBL/GenBank/DDBJ whole genome shotgun (WGS) entry which is preliminary data.</text>
</comment>
<name>A0ABU6PRP3_9BACL</name>
<gene>
    <name evidence="2" type="ORF">P9847_05735</name>
</gene>